<dbReference type="InterPro" id="IPR016181">
    <property type="entry name" value="Acyl_CoA_acyltransferase"/>
</dbReference>
<dbReference type="InterPro" id="IPR000182">
    <property type="entry name" value="GNAT_dom"/>
</dbReference>
<protein>
    <submittedName>
        <fullName evidence="2">GNAT family N-acetyltransferase</fullName>
        <ecNumber evidence="2">2.3.1.-</ecNumber>
    </submittedName>
</protein>
<dbReference type="AlphaFoldDB" id="A0AAU2JRN9"/>
<evidence type="ECO:0000313" key="2">
    <source>
        <dbReference type="EMBL" id="WTU74615.1"/>
    </source>
</evidence>
<reference evidence="2" key="1">
    <citation type="submission" date="2022-10" db="EMBL/GenBank/DDBJ databases">
        <title>The complete genomes of actinobacterial strains from the NBC collection.</title>
        <authorList>
            <person name="Joergensen T.S."/>
            <person name="Alvarez Arevalo M."/>
            <person name="Sterndorff E.B."/>
            <person name="Faurdal D."/>
            <person name="Vuksanovic O."/>
            <person name="Mourched A.-S."/>
            <person name="Charusanti P."/>
            <person name="Shaw S."/>
            <person name="Blin K."/>
            <person name="Weber T."/>
        </authorList>
    </citation>
    <scope>NUCLEOTIDE SEQUENCE</scope>
    <source>
        <strain evidence="2">NBC_00049</strain>
    </source>
</reference>
<dbReference type="EC" id="2.3.1.-" evidence="2"/>
<dbReference type="Gene3D" id="3.40.630.30">
    <property type="match status" value="1"/>
</dbReference>
<sequence length="192" mass="21136">MNEFQHVIRPVRGDEWEKVKDLRIAALNDPAAPVAFLETVEQAASRPDDFWQARAEGASHGRAARQFVAVGPGGRWDGSVTVLVEVAGTADIFDVEIERTQGHLVGVFVRDGQRGTGLVDALFAAALEWAWSLDEPVLERVRLFVHEENARAEAFYRRFGFEATGKVQVLSGDADASDAKDLEYVYPRPAGV</sequence>
<keyword evidence="2" id="KW-0808">Transferase</keyword>
<dbReference type="Pfam" id="PF00583">
    <property type="entry name" value="Acetyltransf_1"/>
    <property type="match status" value="1"/>
</dbReference>
<feature type="domain" description="N-acetyltransferase" evidence="1">
    <location>
        <begin position="6"/>
        <end position="183"/>
    </location>
</feature>
<gene>
    <name evidence="2" type="ORF">OG327_15490</name>
</gene>
<proteinExistence type="predicted"/>
<keyword evidence="2" id="KW-0012">Acyltransferase</keyword>
<name>A0AAU2JRN9_9ACTN</name>
<accession>A0AAU2JRN9</accession>
<dbReference type="SUPFAM" id="SSF55729">
    <property type="entry name" value="Acyl-CoA N-acyltransferases (Nat)"/>
    <property type="match status" value="1"/>
</dbReference>
<dbReference type="CDD" id="cd04301">
    <property type="entry name" value="NAT_SF"/>
    <property type="match status" value="1"/>
</dbReference>
<dbReference type="GO" id="GO:0016747">
    <property type="term" value="F:acyltransferase activity, transferring groups other than amino-acyl groups"/>
    <property type="evidence" value="ECO:0007669"/>
    <property type="project" value="InterPro"/>
</dbReference>
<evidence type="ECO:0000259" key="1">
    <source>
        <dbReference type="PROSITE" id="PS51186"/>
    </source>
</evidence>
<organism evidence="2">
    <name type="scientific">Streptomyces sp. NBC_00049</name>
    <dbReference type="NCBI Taxonomy" id="2903617"/>
    <lineage>
        <taxon>Bacteria</taxon>
        <taxon>Bacillati</taxon>
        <taxon>Actinomycetota</taxon>
        <taxon>Actinomycetes</taxon>
        <taxon>Kitasatosporales</taxon>
        <taxon>Streptomycetaceae</taxon>
        <taxon>Streptomyces</taxon>
    </lineage>
</organism>
<dbReference type="EMBL" id="CP108264">
    <property type="protein sequence ID" value="WTU74615.1"/>
    <property type="molecule type" value="Genomic_DNA"/>
</dbReference>
<dbReference type="PROSITE" id="PS51186">
    <property type="entry name" value="GNAT"/>
    <property type="match status" value="1"/>
</dbReference>